<dbReference type="AlphaFoldDB" id="A0A6J7CN86"/>
<organism evidence="4">
    <name type="scientific">freshwater metagenome</name>
    <dbReference type="NCBI Taxonomy" id="449393"/>
    <lineage>
        <taxon>unclassified sequences</taxon>
        <taxon>metagenomes</taxon>
        <taxon>ecological metagenomes</taxon>
    </lineage>
</organism>
<name>A0A6J7CN86_9ZZZZ</name>
<gene>
    <name evidence="4" type="ORF">UFOPK3376_00162</name>
</gene>
<dbReference type="Gene3D" id="3.40.50.2300">
    <property type="match status" value="2"/>
</dbReference>
<accession>A0A6J7CN86</accession>
<dbReference type="InterPro" id="IPR028081">
    <property type="entry name" value="Leu-bd"/>
</dbReference>
<evidence type="ECO:0000313" key="4">
    <source>
        <dbReference type="EMBL" id="CAB4859230.1"/>
    </source>
</evidence>
<dbReference type="PROSITE" id="PS51257">
    <property type="entry name" value="PROKAR_LIPOPROTEIN"/>
    <property type="match status" value="1"/>
</dbReference>
<feature type="region of interest" description="Disordered" evidence="2">
    <location>
        <begin position="24"/>
        <end position="85"/>
    </location>
</feature>
<evidence type="ECO:0000259" key="3">
    <source>
        <dbReference type="Pfam" id="PF13458"/>
    </source>
</evidence>
<keyword evidence="1" id="KW-0732">Signal</keyword>
<dbReference type="SUPFAM" id="SSF53822">
    <property type="entry name" value="Periplasmic binding protein-like I"/>
    <property type="match status" value="1"/>
</dbReference>
<proteinExistence type="predicted"/>
<sequence>MKQSSIRFVAVAVALTFVVTACGKDRSSTPATSTAGTSVATTPGTGPADTTPVTEPAPVVPTFGDAPWPCGKGDGANADTGTEPGVTKDAISIAGGDDAGYAGSPGLSHEVTDAVKALVAKCNELGGINGRQITFNYFDAKIFDVATAMQGACDGNNFFLVGEGWAFDGQQEEIRIGCHLPAVPAYTVSAAFAHSADVFQGVPNPSDETPAGVFEQVATIFPNEVKKVATLTSGFGATVETRDKVVAVSPQFGWGFAETTLEYNPAGETDWTPFVKQIKDSGATMVSWQGSCLPGLKLFAETAKANGLDVPIVTDANHYTAECAAANTNGALDKMYIRFGFIPYEEASLNKATQDYLDLLKGQGDAALLGMQATSSFLLWATAASECGATLTRQCTLDNMKATHSWTGHGLHAETDPGGNHPPKCAILLHLVGTTYERVAPTKPGTFECKDTWIAKVTGTPALIAAKLDANRISQQFTGN</sequence>
<protein>
    <submittedName>
        <fullName evidence="4">Unannotated protein</fullName>
    </submittedName>
</protein>
<reference evidence="4" key="1">
    <citation type="submission" date="2020-05" db="EMBL/GenBank/DDBJ databases">
        <authorList>
            <person name="Chiriac C."/>
            <person name="Salcher M."/>
            <person name="Ghai R."/>
            <person name="Kavagutti S V."/>
        </authorList>
    </citation>
    <scope>NUCLEOTIDE SEQUENCE</scope>
</reference>
<dbReference type="EMBL" id="CAFBLP010000002">
    <property type="protein sequence ID" value="CAB4859230.1"/>
    <property type="molecule type" value="Genomic_DNA"/>
</dbReference>
<evidence type="ECO:0000256" key="1">
    <source>
        <dbReference type="ARBA" id="ARBA00022729"/>
    </source>
</evidence>
<feature type="domain" description="Leucine-binding protein" evidence="3">
    <location>
        <begin position="111"/>
        <end position="429"/>
    </location>
</feature>
<evidence type="ECO:0000256" key="2">
    <source>
        <dbReference type="SAM" id="MobiDB-lite"/>
    </source>
</evidence>
<dbReference type="InterPro" id="IPR028082">
    <property type="entry name" value="Peripla_BP_I"/>
</dbReference>
<feature type="compositionally biased region" description="Low complexity" evidence="2">
    <location>
        <begin position="28"/>
        <end position="62"/>
    </location>
</feature>
<dbReference type="Pfam" id="PF13458">
    <property type="entry name" value="Peripla_BP_6"/>
    <property type="match status" value="1"/>
</dbReference>